<evidence type="ECO:0000256" key="1">
    <source>
        <dbReference type="PROSITE-ProRule" id="PRU00409"/>
    </source>
</evidence>
<dbReference type="Gene3D" id="3.30.470.20">
    <property type="entry name" value="ATP-grasp fold, B domain"/>
    <property type="match status" value="1"/>
</dbReference>
<protein>
    <recommendedName>
        <fullName evidence="2">ATP-grasp domain-containing protein</fullName>
    </recommendedName>
</protein>
<dbReference type="GO" id="GO:0016879">
    <property type="term" value="F:ligase activity, forming carbon-nitrogen bonds"/>
    <property type="evidence" value="ECO:0007669"/>
    <property type="project" value="TreeGrafter"/>
</dbReference>
<name>A0A1F7YYT6_9BACT</name>
<keyword evidence="1" id="KW-0067">ATP-binding</keyword>
<comment type="caution">
    <text evidence="3">The sequence shown here is derived from an EMBL/GenBank/DDBJ whole genome shotgun (WGS) entry which is preliminary data.</text>
</comment>
<dbReference type="PANTHER" id="PTHR21621">
    <property type="entry name" value="RIBOSOMAL PROTEIN S6 MODIFICATION PROTEIN"/>
    <property type="match status" value="1"/>
</dbReference>
<reference evidence="3 4" key="1">
    <citation type="journal article" date="2016" name="Nat. Commun.">
        <title>Thousands of microbial genomes shed light on interconnected biogeochemical processes in an aquifer system.</title>
        <authorList>
            <person name="Anantharaman K."/>
            <person name="Brown C.T."/>
            <person name="Hug L.A."/>
            <person name="Sharon I."/>
            <person name="Castelle C.J."/>
            <person name="Probst A.J."/>
            <person name="Thomas B.C."/>
            <person name="Singh A."/>
            <person name="Wilkins M.J."/>
            <person name="Karaoz U."/>
            <person name="Brodie E.L."/>
            <person name="Williams K.H."/>
            <person name="Hubbard S.S."/>
            <person name="Banfield J.F."/>
        </authorList>
    </citation>
    <scope>NUCLEOTIDE SEQUENCE [LARGE SCALE GENOMIC DNA]</scope>
</reference>
<evidence type="ECO:0000313" key="4">
    <source>
        <dbReference type="Proteomes" id="UP000177169"/>
    </source>
</evidence>
<accession>A0A1F7YYT6</accession>
<dbReference type="Proteomes" id="UP000177169">
    <property type="component" value="Unassembled WGS sequence"/>
</dbReference>
<dbReference type="STRING" id="1802505.A3D01_02860"/>
<dbReference type="PROSITE" id="PS50975">
    <property type="entry name" value="ATP_GRASP"/>
    <property type="match status" value="1"/>
</dbReference>
<evidence type="ECO:0000259" key="2">
    <source>
        <dbReference type="PROSITE" id="PS50975"/>
    </source>
</evidence>
<dbReference type="PANTHER" id="PTHR21621:SF0">
    <property type="entry name" value="BETA-CITRYLGLUTAMATE SYNTHASE B-RELATED"/>
    <property type="match status" value="1"/>
</dbReference>
<sequence length="385" mass="44350">MQINNFDVLIVYSHRIAKSANSSTNKLTPFPIGSRSESYNLVYSYFLKTCRNNNLKAAFTTSSDIIGAGKCSSFWLYEASNWIKVKKPGYSKLIFDKFSPITKIVKDNRTLLFSSLKVKPFNSPYLFDLFFDKQETYRKLKEFSIPTVPVRGNTDKNIRRSIKMLNKIIEKHSYKKDFSSEIVMKDRFGAGGRSVFKFRKDNLRDIVRVAKNTRKNFILQPSVKFERGFRYQGSFSPTDIRLIFLEGKIVQTYIRIAKHGDFRCNEHRGGSLIYVSKKEIPEGITNLSKEIAGVLGKDNALFCLDFIISNNQNIYLLEGNTGPGLDWNTSSKVNEIEAKKLIRMIVKELVKRTTPETVSKRRYRKEIVVPVPPEYPFVPVESTFI</sequence>
<keyword evidence="1" id="KW-0547">Nucleotide-binding</keyword>
<dbReference type="EMBL" id="MGGR01000036">
    <property type="protein sequence ID" value="OGM32039.1"/>
    <property type="molecule type" value="Genomic_DNA"/>
</dbReference>
<feature type="domain" description="ATP-grasp" evidence="2">
    <location>
        <begin position="137"/>
        <end position="350"/>
    </location>
</feature>
<dbReference type="GO" id="GO:0005524">
    <property type="term" value="F:ATP binding"/>
    <property type="evidence" value="ECO:0007669"/>
    <property type="project" value="UniProtKB-UniRule"/>
</dbReference>
<dbReference type="AlphaFoldDB" id="A0A1F7YYT6"/>
<dbReference type="InterPro" id="IPR011761">
    <property type="entry name" value="ATP-grasp"/>
</dbReference>
<evidence type="ECO:0000313" key="3">
    <source>
        <dbReference type="EMBL" id="OGM32039.1"/>
    </source>
</evidence>
<dbReference type="SUPFAM" id="SSF56059">
    <property type="entry name" value="Glutathione synthetase ATP-binding domain-like"/>
    <property type="match status" value="1"/>
</dbReference>
<organism evidence="3 4">
    <name type="scientific">Candidatus Woesebacteria bacterium RIFCSPHIGHO2_02_FULL_39_13</name>
    <dbReference type="NCBI Taxonomy" id="1802505"/>
    <lineage>
        <taxon>Bacteria</taxon>
        <taxon>Candidatus Woeseibacteriota</taxon>
    </lineage>
</organism>
<dbReference type="GO" id="GO:0046872">
    <property type="term" value="F:metal ion binding"/>
    <property type="evidence" value="ECO:0007669"/>
    <property type="project" value="InterPro"/>
</dbReference>
<proteinExistence type="predicted"/>
<gene>
    <name evidence="3" type="ORF">A3D01_02860</name>
</gene>
<dbReference type="InterPro" id="IPR013651">
    <property type="entry name" value="ATP-grasp_RimK-type"/>
</dbReference>
<dbReference type="Pfam" id="PF08443">
    <property type="entry name" value="RimK"/>
    <property type="match status" value="1"/>
</dbReference>
<dbReference type="GO" id="GO:0005737">
    <property type="term" value="C:cytoplasm"/>
    <property type="evidence" value="ECO:0007669"/>
    <property type="project" value="TreeGrafter"/>
</dbReference>